<dbReference type="GO" id="GO:0016020">
    <property type="term" value="C:membrane"/>
    <property type="evidence" value="ECO:0007669"/>
    <property type="project" value="TreeGrafter"/>
</dbReference>
<evidence type="ECO:0000256" key="1">
    <source>
        <dbReference type="SAM" id="Phobius"/>
    </source>
</evidence>
<dbReference type="OrthoDB" id="431202at2759"/>
<dbReference type="InterPro" id="IPR022127">
    <property type="entry name" value="STIMATE/YPL162C"/>
</dbReference>
<feature type="non-terminal residue" evidence="2">
    <location>
        <position position="157"/>
    </location>
</feature>
<dbReference type="AlphaFoldDB" id="A0A7R9Q914"/>
<sequence>MSLLVLSKASTISPLNPIDIMDVNGGHQVVVDHCTHGSLTSWFGWTIQFLLATIAFACLIVKRFCEPQRYRRPWLIWFFDTSKQGFGAIVVHFSNIIVAELVEGRDPCTLYIISFLLDSSIGLLLLWLLIRLTEYLAVRYRYGPLVFGEYGKPEPLA</sequence>
<proteinExistence type="predicted"/>
<organism evidence="2">
    <name type="scientific">Medioppia subpectinata</name>
    <dbReference type="NCBI Taxonomy" id="1979941"/>
    <lineage>
        <taxon>Eukaryota</taxon>
        <taxon>Metazoa</taxon>
        <taxon>Ecdysozoa</taxon>
        <taxon>Arthropoda</taxon>
        <taxon>Chelicerata</taxon>
        <taxon>Arachnida</taxon>
        <taxon>Acari</taxon>
        <taxon>Acariformes</taxon>
        <taxon>Sarcoptiformes</taxon>
        <taxon>Oribatida</taxon>
        <taxon>Brachypylina</taxon>
        <taxon>Oppioidea</taxon>
        <taxon>Oppiidae</taxon>
        <taxon>Medioppia</taxon>
    </lineage>
</organism>
<keyword evidence="3" id="KW-1185">Reference proteome</keyword>
<evidence type="ECO:0000313" key="3">
    <source>
        <dbReference type="Proteomes" id="UP000759131"/>
    </source>
</evidence>
<feature type="transmembrane region" description="Helical" evidence="1">
    <location>
        <begin position="74"/>
        <end position="98"/>
    </location>
</feature>
<dbReference type="EMBL" id="OC871513">
    <property type="protein sequence ID" value="CAD7635467.1"/>
    <property type="molecule type" value="Genomic_DNA"/>
</dbReference>
<keyword evidence="1" id="KW-1133">Transmembrane helix</keyword>
<reference evidence="2" key="1">
    <citation type="submission" date="2020-11" db="EMBL/GenBank/DDBJ databases">
        <authorList>
            <person name="Tran Van P."/>
        </authorList>
    </citation>
    <scope>NUCLEOTIDE SEQUENCE</scope>
</reference>
<keyword evidence="1" id="KW-0472">Membrane</keyword>
<dbReference type="Proteomes" id="UP000759131">
    <property type="component" value="Unassembled WGS sequence"/>
</dbReference>
<accession>A0A7R9Q914</accession>
<dbReference type="PANTHER" id="PTHR31735:SF1">
    <property type="entry name" value="VACUOLAR MEMBRANE PROTEIN YPL162C"/>
    <property type="match status" value="1"/>
</dbReference>
<gene>
    <name evidence="2" type="ORF">OSB1V03_LOCUS15858</name>
</gene>
<keyword evidence="1" id="KW-0812">Transmembrane</keyword>
<feature type="transmembrane region" description="Helical" evidence="1">
    <location>
        <begin position="42"/>
        <end position="62"/>
    </location>
</feature>
<dbReference type="Pfam" id="PF12400">
    <property type="entry name" value="STIMATE"/>
    <property type="match status" value="1"/>
</dbReference>
<name>A0A7R9Q914_9ACAR</name>
<evidence type="ECO:0000313" key="2">
    <source>
        <dbReference type="EMBL" id="CAD7635467.1"/>
    </source>
</evidence>
<dbReference type="EMBL" id="CAJPIZ010016938">
    <property type="protein sequence ID" value="CAG2115897.1"/>
    <property type="molecule type" value="Genomic_DNA"/>
</dbReference>
<protein>
    <recommendedName>
        <fullName evidence="4">Store-operated calcium entry regulator STIMATE</fullName>
    </recommendedName>
</protein>
<feature type="transmembrane region" description="Helical" evidence="1">
    <location>
        <begin position="110"/>
        <end position="130"/>
    </location>
</feature>
<evidence type="ECO:0008006" key="4">
    <source>
        <dbReference type="Google" id="ProtNLM"/>
    </source>
</evidence>
<dbReference type="PANTHER" id="PTHR31735">
    <property type="entry name" value="VACUOLAR MEMBRANE PROTEIN YPL162C"/>
    <property type="match status" value="1"/>
</dbReference>